<dbReference type="InterPro" id="IPR051531">
    <property type="entry name" value="N-acetyltransferase"/>
</dbReference>
<dbReference type="Pfam" id="PF13302">
    <property type="entry name" value="Acetyltransf_3"/>
    <property type="match status" value="2"/>
</dbReference>
<evidence type="ECO:0000256" key="1">
    <source>
        <dbReference type="SAM" id="MobiDB-lite"/>
    </source>
</evidence>
<proteinExistence type="predicted"/>
<organism evidence="3 4">
    <name type="scientific">Crossiella equi</name>
    <dbReference type="NCBI Taxonomy" id="130796"/>
    <lineage>
        <taxon>Bacteria</taxon>
        <taxon>Bacillati</taxon>
        <taxon>Actinomycetota</taxon>
        <taxon>Actinomycetes</taxon>
        <taxon>Pseudonocardiales</taxon>
        <taxon>Pseudonocardiaceae</taxon>
        <taxon>Crossiella</taxon>
    </lineage>
</organism>
<name>A0ABS5AJT0_9PSEU</name>
<evidence type="ECO:0000313" key="4">
    <source>
        <dbReference type="Proteomes" id="UP001519363"/>
    </source>
</evidence>
<dbReference type="Gene3D" id="3.40.630.30">
    <property type="match status" value="2"/>
</dbReference>
<dbReference type="Proteomes" id="UP001519363">
    <property type="component" value="Unassembled WGS sequence"/>
</dbReference>
<keyword evidence="4" id="KW-1185">Reference proteome</keyword>
<gene>
    <name evidence="3" type="ORF">JOF53_005695</name>
</gene>
<feature type="domain" description="N-acetyltransferase" evidence="2">
    <location>
        <begin position="180"/>
        <end position="339"/>
    </location>
</feature>
<accession>A0ABS5AJT0</accession>
<reference evidence="3 4" key="1">
    <citation type="submission" date="2021-03" db="EMBL/GenBank/DDBJ databases">
        <title>Sequencing the genomes of 1000 actinobacteria strains.</title>
        <authorList>
            <person name="Klenk H.-P."/>
        </authorList>
    </citation>
    <scope>NUCLEOTIDE SEQUENCE [LARGE SCALE GENOMIC DNA]</scope>
    <source>
        <strain evidence="3 4">DSM 44580</strain>
    </source>
</reference>
<dbReference type="PANTHER" id="PTHR43792">
    <property type="entry name" value="GNAT FAMILY, PUTATIVE (AFU_ORTHOLOGUE AFUA_3G00765)-RELATED-RELATED"/>
    <property type="match status" value="1"/>
</dbReference>
<feature type="compositionally biased region" description="Basic residues" evidence="1">
    <location>
        <begin position="336"/>
        <end position="345"/>
    </location>
</feature>
<dbReference type="PROSITE" id="PS51186">
    <property type="entry name" value="GNAT"/>
    <property type="match status" value="2"/>
</dbReference>
<dbReference type="InterPro" id="IPR000182">
    <property type="entry name" value="GNAT_dom"/>
</dbReference>
<feature type="domain" description="N-acetyltransferase" evidence="2">
    <location>
        <begin position="13"/>
        <end position="170"/>
    </location>
</feature>
<sequence>MPASPADLTTERLLLRPPTDADLPAVLEIHRDPATNEFRKVPSPARVAEQLAEWRRTWAEHGYGYWLVTDRATGEAVGVGGLEPHELEGAPAHNLYYRFRPSAWGRGYATEMARAALSWAESATGLRVYVATVPANSRAISVARKLGMVRVGTTDSYSTQGLALYRRPLPPPHELHTARLWLRELRPTDRAAFAEIQGDPETNRYNRIPPTEARVQAVHDLILTDWSTRGLGYWAVCDPATGTVLGYGGLRHTTIDGEPSLNLAYRLRPTAWGKGYAPELARAATTWAEHTHPALPVSVVTHFDNHPSIRVAEKLGFTLERTTEHGDQGPSALYRNPRRRTSATA</sequence>
<dbReference type="RefSeq" id="WP_245372889.1">
    <property type="nucleotide sequence ID" value="NZ_JAGIOO010000001.1"/>
</dbReference>
<evidence type="ECO:0000313" key="3">
    <source>
        <dbReference type="EMBL" id="MBP2476823.1"/>
    </source>
</evidence>
<protein>
    <submittedName>
        <fullName evidence="3">RimJ/RimL family protein N-acetyltransferase</fullName>
    </submittedName>
</protein>
<comment type="caution">
    <text evidence="3">The sequence shown here is derived from an EMBL/GenBank/DDBJ whole genome shotgun (WGS) entry which is preliminary data.</text>
</comment>
<evidence type="ECO:0000259" key="2">
    <source>
        <dbReference type="PROSITE" id="PS51186"/>
    </source>
</evidence>
<dbReference type="PANTHER" id="PTHR43792:SF1">
    <property type="entry name" value="N-ACETYLTRANSFERASE DOMAIN-CONTAINING PROTEIN"/>
    <property type="match status" value="1"/>
</dbReference>
<feature type="region of interest" description="Disordered" evidence="1">
    <location>
        <begin position="321"/>
        <end position="345"/>
    </location>
</feature>
<dbReference type="SUPFAM" id="SSF55729">
    <property type="entry name" value="Acyl-CoA N-acyltransferases (Nat)"/>
    <property type="match status" value="2"/>
</dbReference>
<dbReference type="InterPro" id="IPR016181">
    <property type="entry name" value="Acyl_CoA_acyltransferase"/>
</dbReference>
<dbReference type="EMBL" id="JAGIOO010000001">
    <property type="protein sequence ID" value="MBP2476823.1"/>
    <property type="molecule type" value="Genomic_DNA"/>
</dbReference>